<accession>A0A5E4M6J3</accession>
<gene>
    <name evidence="1" type="ORF">CINCED_3A002389</name>
</gene>
<dbReference type="AlphaFoldDB" id="A0A5E4M6J3"/>
<evidence type="ECO:0000313" key="2">
    <source>
        <dbReference type="Proteomes" id="UP000325440"/>
    </source>
</evidence>
<dbReference type="OrthoDB" id="6623381at2759"/>
<dbReference type="PANTHER" id="PTHR37162">
    <property type="entry name" value="HAT FAMILY DIMERISATION DOMAINCONTAINING PROTEIN-RELATED"/>
    <property type="match status" value="1"/>
</dbReference>
<name>A0A5E4M6J3_9HEMI</name>
<dbReference type="Proteomes" id="UP000325440">
    <property type="component" value="Unassembled WGS sequence"/>
</dbReference>
<dbReference type="PANTHER" id="PTHR37162:SF10">
    <property type="entry name" value="DUF4371 DOMAIN-CONTAINING PROTEIN"/>
    <property type="match status" value="1"/>
</dbReference>
<reference evidence="1 2" key="1">
    <citation type="submission" date="2019-08" db="EMBL/GenBank/DDBJ databases">
        <authorList>
            <person name="Alioto T."/>
            <person name="Alioto T."/>
            <person name="Gomez Garrido J."/>
        </authorList>
    </citation>
    <scope>NUCLEOTIDE SEQUENCE [LARGE SCALE GENOMIC DNA]</scope>
</reference>
<keyword evidence="2" id="KW-1185">Reference proteome</keyword>
<organism evidence="1 2">
    <name type="scientific">Cinara cedri</name>
    <dbReference type="NCBI Taxonomy" id="506608"/>
    <lineage>
        <taxon>Eukaryota</taxon>
        <taxon>Metazoa</taxon>
        <taxon>Ecdysozoa</taxon>
        <taxon>Arthropoda</taxon>
        <taxon>Hexapoda</taxon>
        <taxon>Insecta</taxon>
        <taxon>Pterygota</taxon>
        <taxon>Neoptera</taxon>
        <taxon>Paraneoptera</taxon>
        <taxon>Hemiptera</taxon>
        <taxon>Sternorrhyncha</taxon>
        <taxon>Aphidomorpha</taxon>
        <taxon>Aphidoidea</taxon>
        <taxon>Aphididae</taxon>
        <taxon>Lachninae</taxon>
        <taxon>Cinara</taxon>
    </lineage>
</organism>
<proteinExistence type="predicted"/>
<protein>
    <submittedName>
        <fullName evidence="1">Uncharacterized protein</fullName>
    </submittedName>
</protein>
<sequence>MYSSADILPTDIELIINKILQYFHIYTVHTEKFKDICYFVNIEYKHILGSVKTHWLSLQPVVSKIIDLYPALKSYFMSQETCPTVLRTFFNDPVTIGWLYFIQSQLKVVCDTIKKIESDHISACELYEELEVLREYSLAILETTALVERVFSITNVLCTDEKNQFLMDTIRSIIIVKQYFKDMSSIEFHTFLLEHPKLLNLISSSEKYEMSNSEEMSE</sequence>
<dbReference type="EMBL" id="CABPRJ010000050">
    <property type="protein sequence ID" value="VVC26876.1"/>
    <property type="molecule type" value="Genomic_DNA"/>
</dbReference>
<evidence type="ECO:0000313" key="1">
    <source>
        <dbReference type="EMBL" id="VVC26876.1"/>
    </source>
</evidence>